<gene>
    <name evidence="10" type="ORF">JIN78_03500</name>
</gene>
<dbReference type="Gene3D" id="3.90.180.10">
    <property type="entry name" value="Medium-chain alcohol dehydrogenases, catalytic domain"/>
    <property type="match status" value="1"/>
</dbReference>
<dbReference type="SUPFAM" id="SSF50129">
    <property type="entry name" value="GroES-like"/>
    <property type="match status" value="1"/>
</dbReference>
<organism evidence="10 11">
    <name type="scientific">Roseibacillus ishigakijimensis</name>
    <dbReference type="NCBI Taxonomy" id="454146"/>
    <lineage>
        <taxon>Bacteria</taxon>
        <taxon>Pseudomonadati</taxon>
        <taxon>Verrucomicrobiota</taxon>
        <taxon>Verrucomicrobiia</taxon>
        <taxon>Verrucomicrobiales</taxon>
        <taxon>Verrucomicrobiaceae</taxon>
        <taxon>Roseibacillus</taxon>
    </lineage>
</organism>
<comment type="cofactor">
    <cofactor evidence="1">
        <name>Zn(2+)</name>
        <dbReference type="ChEBI" id="CHEBI:29105"/>
    </cofactor>
</comment>
<dbReference type="PANTHER" id="PTHR42940:SF3">
    <property type="entry name" value="ALCOHOL DEHYDROGENASE 1-RELATED"/>
    <property type="match status" value="1"/>
</dbReference>
<protein>
    <recommendedName>
        <fullName evidence="3">alcohol dehydrogenase</fullName>
        <ecNumber evidence="3">1.1.1.1</ecNumber>
    </recommendedName>
</protein>
<keyword evidence="7" id="KW-0520">NAD</keyword>
<dbReference type="GO" id="GO:0004022">
    <property type="term" value="F:alcohol dehydrogenase (NAD+) activity"/>
    <property type="evidence" value="ECO:0007669"/>
    <property type="project" value="UniProtKB-EC"/>
</dbReference>
<dbReference type="GO" id="GO:0005737">
    <property type="term" value="C:cytoplasm"/>
    <property type="evidence" value="ECO:0007669"/>
    <property type="project" value="TreeGrafter"/>
</dbReference>
<dbReference type="Pfam" id="PF00107">
    <property type="entry name" value="ADH_zinc_N"/>
    <property type="match status" value="1"/>
</dbReference>
<reference evidence="10" key="1">
    <citation type="submission" date="2021-01" db="EMBL/GenBank/DDBJ databases">
        <title>Modified the classification status of verrucomicrobia.</title>
        <authorList>
            <person name="Feng X."/>
        </authorList>
    </citation>
    <scope>NUCLEOTIDE SEQUENCE</scope>
    <source>
        <strain evidence="10">KCTC 12986</strain>
    </source>
</reference>
<dbReference type="Proteomes" id="UP000604083">
    <property type="component" value="Unassembled WGS sequence"/>
</dbReference>
<accession>A0A934VLH7</accession>
<proteinExistence type="inferred from homology"/>
<evidence type="ECO:0000256" key="7">
    <source>
        <dbReference type="ARBA" id="ARBA00023027"/>
    </source>
</evidence>
<evidence type="ECO:0000256" key="5">
    <source>
        <dbReference type="ARBA" id="ARBA00022833"/>
    </source>
</evidence>
<keyword evidence="11" id="KW-1185">Reference proteome</keyword>
<keyword evidence="5" id="KW-0862">Zinc</keyword>
<evidence type="ECO:0000259" key="9">
    <source>
        <dbReference type="Pfam" id="PF08240"/>
    </source>
</evidence>
<evidence type="ECO:0000256" key="4">
    <source>
        <dbReference type="ARBA" id="ARBA00022723"/>
    </source>
</evidence>
<comment type="caution">
    <text evidence="10">The sequence shown here is derived from an EMBL/GenBank/DDBJ whole genome shotgun (WGS) entry which is preliminary data.</text>
</comment>
<dbReference type="PANTHER" id="PTHR42940">
    <property type="entry name" value="ALCOHOL DEHYDROGENASE 1-RELATED"/>
    <property type="match status" value="1"/>
</dbReference>
<dbReference type="AlphaFoldDB" id="A0A934VLH7"/>
<evidence type="ECO:0000256" key="6">
    <source>
        <dbReference type="ARBA" id="ARBA00023002"/>
    </source>
</evidence>
<evidence type="ECO:0000259" key="8">
    <source>
        <dbReference type="Pfam" id="PF00107"/>
    </source>
</evidence>
<keyword evidence="4" id="KW-0479">Metal-binding</keyword>
<dbReference type="InterPro" id="IPR013154">
    <property type="entry name" value="ADH-like_N"/>
</dbReference>
<dbReference type="EC" id="1.1.1.1" evidence="3"/>
<evidence type="ECO:0000256" key="3">
    <source>
        <dbReference type="ARBA" id="ARBA00013190"/>
    </source>
</evidence>
<dbReference type="InterPro" id="IPR036291">
    <property type="entry name" value="NAD(P)-bd_dom_sf"/>
</dbReference>
<feature type="domain" description="Alcohol dehydrogenase-like C-terminal" evidence="8">
    <location>
        <begin position="175"/>
        <end position="291"/>
    </location>
</feature>
<evidence type="ECO:0000256" key="1">
    <source>
        <dbReference type="ARBA" id="ARBA00001947"/>
    </source>
</evidence>
<dbReference type="SUPFAM" id="SSF51735">
    <property type="entry name" value="NAD(P)-binding Rossmann-fold domains"/>
    <property type="match status" value="1"/>
</dbReference>
<dbReference type="Gene3D" id="3.40.50.720">
    <property type="entry name" value="NAD(P)-binding Rossmann-like Domain"/>
    <property type="match status" value="1"/>
</dbReference>
<dbReference type="Pfam" id="PF08240">
    <property type="entry name" value="ADH_N"/>
    <property type="match status" value="1"/>
</dbReference>
<dbReference type="GO" id="GO:0046872">
    <property type="term" value="F:metal ion binding"/>
    <property type="evidence" value="ECO:0007669"/>
    <property type="project" value="UniProtKB-KW"/>
</dbReference>
<dbReference type="InterPro" id="IPR013149">
    <property type="entry name" value="ADH-like_C"/>
</dbReference>
<evidence type="ECO:0000313" key="11">
    <source>
        <dbReference type="Proteomes" id="UP000604083"/>
    </source>
</evidence>
<dbReference type="RefSeq" id="WP_200390546.1">
    <property type="nucleotide sequence ID" value="NZ_JAENIO010000005.1"/>
</dbReference>
<evidence type="ECO:0000313" key="10">
    <source>
        <dbReference type="EMBL" id="MBK1833116.1"/>
    </source>
</evidence>
<dbReference type="InterPro" id="IPR011032">
    <property type="entry name" value="GroES-like_sf"/>
</dbReference>
<evidence type="ECO:0000256" key="2">
    <source>
        <dbReference type="ARBA" id="ARBA00008072"/>
    </source>
</evidence>
<name>A0A934VLH7_9BACT</name>
<dbReference type="EMBL" id="JAENIO010000005">
    <property type="protein sequence ID" value="MBK1833116.1"/>
    <property type="molecule type" value="Genomic_DNA"/>
</dbReference>
<sequence>MLFLGVGEELRLEEAILPEPGPGEVLVALQRAALCGSDLHTLSGRREAPVPCVLGHEGVGVVAASRREEVKEGQRVTWSLAASCGECIPCRSWQLPQKCHHLLKYGHAAEDERGWLGTYASHILLRPGTAVFPVPEGVADSLAASLNCGFATVVNALAEVPAVCQRVAVQGGGFLGLCAVALLRARGVKEVYLSEPVESRLALGRSLGALPLPETGPPPLDLVVETAGVASVVREGLSWLRPGGHYVTTGLVHDHCQVEIDGQVVVKSCLHIRGVHNYAPDHLREAVAWAAREEVAKSLAPLFSPPFALADFSAALAAARGGQWPRVLLSP</sequence>
<keyword evidence="6" id="KW-0560">Oxidoreductase</keyword>
<comment type="similarity">
    <text evidence="2">Belongs to the zinc-containing alcohol dehydrogenase family.</text>
</comment>
<feature type="domain" description="Alcohol dehydrogenase-like N-terminal" evidence="9">
    <location>
        <begin position="21"/>
        <end position="135"/>
    </location>
</feature>